<dbReference type="Pfam" id="PF09066">
    <property type="entry name" value="B2-adapt-app_C"/>
    <property type="match status" value="1"/>
</dbReference>
<dbReference type="EMBL" id="JAULUE010002054">
    <property type="protein sequence ID" value="KAK5894064.1"/>
    <property type="molecule type" value="Genomic_DNA"/>
</dbReference>
<dbReference type="GO" id="GO:0016192">
    <property type="term" value="P:vesicle-mediated transport"/>
    <property type="evidence" value="ECO:0007669"/>
    <property type="project" value="InterPro"/>
</dbReference>
<dbReference type="Proteomes" id="UP001335648">
    <property type="component" value="Unassembled WGS sequence"/>
</dbReference>
<comment type="caution">
    <text evidence="3">The sequence shown here is derived from an EMBL/GenBank/DDBJ whole genome shotgun (WGS) entry which is preliminary data.</text>
</comment>
<evidence type="ECO:0000313" key="4">
    <source>
        <dbReference type="Proteomes" id="UP001335648"/>
    </source>
</evidence>
<dbReference type="GO" id="GO:0030131">
    <property type="term" value="C:clathrin adaptor complex"/>
    <property type="evidence" value="ECO:0007669"/>
    <property type="project" value="InterPro"/>
</dbReference>
<keyword evidence="1" id="KW-0732">Signal</keyword>
<protein>
    <recommendedName>
        <fullName evidence="2">Beta-adaptin appendage C-terminal subdomain domain-containing protein</fullName>
    </recommendedName>
</protein>
<accession>A0AAN8GW15</accession>
<dbReference type="AlphaFoldDB" id="A0AAN8GW15"/>
<reference evidence="3 4" key="1">
    <citation type="journal article" date="2023" name="Mol. Biol. Evol.">
        <title>Genomics of Secondarily Temperate Adaptation in the Only Non-Antarctic Icefish.</title>
        <authorList>
            <person name="Rivera-Colon A.G."/>
            <person name="Rayamajhi N."/>
            <person name="Minhas B.F."/>
            <person name="Madrigal G."/>
            <person name="Bilyk K.T."/>
            <person name="Yoon V."/>
            <person name="Hune M."/>
            <person name="Gregory S."/>
            <person name="Cheng C.H.C."/>
            <person name="Catchen J.M."/>
        </authorList>
    </citation>
    <scope>NUCLEOTIDE SEQUENCE [LARGE SCALE GENOMIC DNA]</scope>
    <source>
        <strain evidence="3">JC2023a</strain>
    </source>
</reference>
<name>A0AAN8GW15_9TELE</name>
<feature type="chain" id="PRO_5043022233" description="Beta-adaptin appendage C-terminal subdomain domain-containing protein" evidence="1">
    <location>
        <begin position="18"/>
        <end position="253"/>
    </location>
</feature>
<evidence type="ECO:0000259" key="2">
    <source>
        <dbReference type="SMART" id="SM01020"/>
    </source>
</evidence>
<keyword evidence="4" id="KW-1185">Reference proteome</keyword>
<organism evidence="3 4">
    <name type="scientific">Champsocephalus esox</name>
    <name type="common">pike icefish</name>
    <dbReference type="NCBI Taxonomy" id="159716"/>
    <lineage>
        <taxon>Eukaryota</taxon>
        <taxon>Metazoa</taxon>
        <taxon>Chordata</taxon>
        <taxon>Craniata</taxon>
        <taxon>Vertebrata</taxon>
        <taxon>Euteleostomi</taxon>
        <taxon>Actinopterygii</taxon>
        <taxon>Neopterygii</taxon>
        <taxon>Teleostei</taxon>
        <taxon>Neoteleostei</taxon>
        <taxon>Acanthomorphata</taxon>
        <taxon>Eupercaria</taxon>
        <taxon>Perciformes</taxon>
        <taxon>Notothenioidei</taxon>
        <taxon>Channichthyidae</taxon>
        <taxon>Champsocephalus</taxon>
    </lineage>
</organism>
<dbReference type="InterPro" id="IPR015151">
    <property type="entry name" value="B-adaptin_app_sub_C"/>
</dbReference>
<feature type="signal peptide" evidence="1">
    <location>
        <begin position="1"/>
        <end position="17"/>
    </location>
</feature>
<dbReference type="GO" id="GO:0006886">
    <property type="term" value="P:intracellular protein transport"/>
    <property type="evidence" value="ECO:0007669"/>
    <property type="project" value="InterPro"/>
</dbReference>
<feature type="domain" description="Beta-adaptin appendage C-terminal subdomain" evidence="2">
    <location>
        <begin position="59"/>
        <end position="246"/>
    </location>
</feature>
<sequence>MLRLSTSSCILILSSLTFFPSFPVTSHLHASMCSPASDRARGCSDSSAERLASSVAPPLSLSLTPVLSPEEFERLWLQRQDLQTEQDAEKREEEEDCACLVEHIRGPAIAHCSPQSLQAAMQLVNIQTLAFTPPHTLPWRVYLFTHTHHTHSGNAPHSTLIVGELLYTGEANRRVGVVKTGSDDGDLVEGSKEEHVREGGDRISAGLRESARENGEEEEVKVTLKQQPRDDIALKGFLSILTTVLHTLSSERA</sequence>
<proteinExistence type="predicted"/>
<dbReference type="Gene3D" id="3.30.310.10">
    <property type="entry name" value="TATA-Binding Protein"/>
    <property type="match status" value="1"/>
</dbReference>
<evidence type="ECO:0000313" key="3">
    <source>
        <dbReference type="EMBL" id="KAK5894064.1"/>
    </source>
</evidence>
<dbReference type="SMART" id="SM01020">
    <property type="entry name" value="B2-adapt-app_C"/>
    <property type="match status" value="1"/>
</dbReference>
<gene>
    <name evidence="3" type="ORF">CesoFtcFv8_010792</name>
</gene>
<dbReference type="InterPro" id="IPR012295">
    <property type="entry name" value="TBP_dom_sf"/>
</dbReference>
<evidence type="ECO:0000256" key="1">
    <source>
        <dbReference type="SAM" id="SignalP"/>
    </source>
</evidence>